<feature type="non-terminal residue" evidence="2">
    <location>
        <position position="1"/>
    </location>
</feature>
<comment type="caution">
    <text evidence="2">The sequence shown here is derived from an EMBL/GenBank/DDBJ whole genome shotgun (WGS) entry which is preliminary data.</text>
</comment>
<evidence type="ECO:0000313" key="2">
    <source>
        <dbReference type="EMBL" id="ORC81280.1"/>
    </source>
</evidence>
<dbReference type="GeneID" id="39991591"/>
<sequence length="144" mass="14609">PDAADSSSTCDDPKKAEGACAPPLSAELPAAPLRPGESGHAATENLVPGSHPGPVTTLRGSDSEPHVSEELSPELSPEKDPLSAQKNVQGVAADTQVNNPKAEPSSSSSSSLGQQASSGSRGPEGQTRTNVGTTQDSEEENRNT</sequence>
<protein>
    <submittedName>
        <fullName evidence="2">Uncharacterized protein</fullName>
    </submittedName>
</protein>
<reference evidence="2 3" key="1">
    <citation type="submission" date="2017-03" db="EMBL/GenBank/DDBJ databases">
        <title>An alternative strategy for trypanosome survival in the mammalian bloodstream revealed through genome and transcriptome analysis of the ubiquitous bovine parasite Trypanosoma (Megatrypanum) theileri.</title>
        <authorList>
            <person name="Kelly S."/>
            <person name="Ivens A."/>
            <person name="Mott A."/>
            <person name="O'Neill E."/>
            <person name="Emms D."/>
            <person name="Macleod O."/>
            <person name="Voorheis P."/>
            <person name="Matthews J."/>
            <person name="Matthews K."/>
            <person name="Carrington M."/>
        </authorList>
    </citation>
    <scope>NUCLEOTIDE SEQUENCE [LARGE SCALE GENOMIC DNA]</scope>
    <source>
        <strain evidence="2">Edinburgh</strain>
    </source>
</reference>
<accession>A0A1X0NDQ2</accession>
<feature type="non-terminal residue" evidence="2">
    <location>
        <position position="144"/>
    </location>
</feature>
<dbReference type="Proteomes" id="UP000192257">
    <property type="component" value="Unassembled WGS sequence"/>
</dbReference>
<dbReference type="EMBL" id="NBCO01000123">
    <property type="protein sequence ID" value="ORC81280.1"/>
    <property type="molecule type" value="Genomic_DNA"/>
</dbReference>
<name>A0A1X0NDQ2_9TRYP</name>
<keyword evidence="3" id="KW-1185">Reference proteome</keyword>
<feature type="region of interest" description="Disordered" evidence="1">
    <location>
        <begin position="1"/>
        <end position="144"/>
    </location>
</feature>
<gene>
    <name evidence="2" type="ORF">TM35_001231000</name>
</gene>
<evidence type="ECO:0000256" key="1">
    <source>
        <dbReference type="SAM" id="MobiDB-lite"/>
    </source>
</evidence>
<feature type="compositionally biased region" description="Polar residues" evidence="1">
    <location>
        <begin position="1"/>
        <end position="10"/>
    </location>
</feature>
<proteinExistence type="predicted"/>
<dbReference type="RefSeq" id="XP_028876892.1">
    <property type="nucleotide sequence ID" value="XM_029031811.1"/>
</dbReference>
<feature type="compositionally biased region" description="Low complexity" evidence="1">
    <location>
        <begin position="19"/>
        <end position="35"/>
    </location>
</feature>
<feature type="compositionally biased region" description="Polar residues" evidence="1">
    <location>
        <begin position="126"/>
        <end position="135"/>
    </location>
</feature>
<dbReference type="VEuPathDB" id="TriTrypDB:TM35_001231000"/>
<dbReference type="AlphaFoldDB" id="A0A1X0NDQ2"/>
<organism evidence="2 3">
    <name type="scientific">Trypanosoma theileri</name>
    <dbReference type="NCBI Taxonomy" id="67003"/>
    <lineage>
        <taxon>Eukaryota</taxon>
        <taxon>Discoba</taxon>
        <taxon>Euglenozoa</taxon>
        <taxon>Kinetoplastea</taxon>
        <taxon>Metakinetoplastina</taxon>
        <taxon>Trypanosomatida</taxon>
        <taxon>Trypanosomatidae</taxon>
        <taxon>Trypanosoma</taxon>
    </lineage>
</organism>
<feature type="compositionally biased region" description="Low complexity" evidence="1">
    <location>
        <begin position="105"/>
        <end position="120"/>
    </location>
</feature>
<evidence type="ECO:0000313" key="3">
    <source>
        <dbReference type="Proteomes" id="UP000192257"/>
    </source>
</evidence>